<dbReference type="EMBL" id="BONH01000018">
    <property type="protein sequence ID" value="GIF99029.1"/>
    <property type="molecule type" value="Genomic_DNA"/>
</dbReference>
<keyword evidence="2" id="KW-1185">Reference proteome</keyword>
<name>A0A8J3KEB9_9ACTN</name>
<protein>
    <submittedName>
        <fullName evidence="1">Uncharacterized protein</fullName>
    </submittedName>
</protein>
<sequence length="54" mass="6037">MITVDSYYAGGLFARRIQTPGHPPECEFEMILSHDRALVTEAAQSLMERLISSP</sequence>
<evidence type="ECO:0000313" key="1">
    <source>
        <dbReference type="EMBL" id="GIF99029.1"/>
    </source>
</evidence>
<evidence type="ECO:0000313" key="2">
    <source>
        <dbReference type="Proteomes" id="UP000659904"/>
    </source>
</evidence>
<reference evidence="1 2" key="1">
    <citation type="submission" date="2021-01" db="EMBL/GenBank/DDBJ databases">
        <title>Whole genome shotgun sequence of Catellatospora citrea NBRC 14495.</title>
        <authorList>
            <person name="Komaki H."/>
            <person name="Tamura T."/>
        </authorList>
    </citation>
    <scope>NUCLEOTIDE SEQUENCE [LARGE SCALE GENOMIC DNA]</scope>
    <source>
        <strain evidence="1 2">NBRC 14495</strain>
    </source>
</reference>
<accession>A0A8J3KEB9</accession>
<proteinExistence type="predicted"/>
<gene>
    <name evidence="1" type="ORF">Cci01nite_41230</name>
</gene>
<dbReference type="Proteomes" id="UP000659904">
    <property type="component" value="Unassembled WGS sequence"/>
</dbReference>
<organism evidence="1 2">
    <name type="scientific">Catellatospora citrea</name>
    <dbReference type="NCBI Taxonomy" id="53366"/>
    <lineage>
        <taxon>Bacteria</taxon>
        <taxon>Bacillati</taxon>
        <taxon>Actinomycetota</taxon>
        <taxon>Actinomycetes</taxon>
        <taxon>Micromonosporales</taxon>
        <taxon>Micromonosporaceae</taxon>
        <taxon>Catellatospora</taxon>
    </lineage>
</organism>
<comment type="caution">
    <text evidence="1">The sequence shown here is derived from an EMBL/GenBank/DDBJ whole genome shotgun (WGS) entry which is preliminary data.</text>
</comment>
<dbReference type="RefSeq" id="WP_170213209.1">
    <property type="nucleotide sequence ID" value="NZ_BONH01000018.1"/>
</dbReference>
<dbReference type="AlphaFoldDB" id="A0A8J3KEB9"/>